<evidence type="ECO:0000313" key="10">
    <source>
        <dbReference type="Proteomes" id="UP000694255"/>
    </source>
</evidence>
<keyword evidence="10" id="KW-1185">Reference proteome</keyword>
<reference evidence="9 10" key="1">
    <citation type="journal article" date="2021" name="DNA Res.">
        <title>Genome analysis of Candida subhashii reveals its hybrid nature and dual mitochondrial genome conformations.</title>
        <authorList>
            <person name="Mixao V."/>
            <person name="Hegedusova E."/>
            <person name="Saus E."/>
            <person name="Pryszcz L.P."/>
            <person name="Cillingova A."/>
            <person name="Nosek J."/>
            <person name="Gabaldon T."/>
        </authorList>
    </citation>
    <scope>NUCLEOTIDE SEQUENCE [LARGE SCALE GENOMIC DNA]</scope>
    <source>
        <strain evidence="9 10">CBS 10753</strain>
    </source>
</reference>
<sequence>MGVSYSEGLTNTMSPTRSKRTSTYPVTSPSQDHYHKQRSQVSKVKLKRQASPAKYMNNTSLEYFTNNHFSQSFNSLILDDTRPDFTPSSNNHRKPINKSPPFNVKQDLFIDTNLDDDIQEEDLTEDDEDFLGDKIEQSRQLPILSAVISNSTQRDSENDDSQSDRPPARQSSQQTIKRSSKYLNLSIDSNLKTLDGFKPNDEIDNISDLSEIDSSMVIVHREPTPSNYPSPVVQRTPAEVNKFKRPHKLVSQSPSPSPNKVYVRSSIFSPVGENNQSLHSPSKLKCFKMFKNANKDAIMSPHRPITTPEKIRNSSLASTNRFKEIYQCSDKQSSPTTSTPLMLGKQSSHILSTTTTNEQKEESQLEYCDFEDMDFDSPSKNRKLPTFSSSGGASTIVIYQDEKLLSKSRKSLQHHLQEQQQQQTTTTRKSFDDKENRNPSYKFVKPLQIAFNSGGLVKKNSVKSIGERVKSIQPPETPVKRNPLMILNNNKTNPINNPTTTTAKATRIPSSEYESTDNSIEVGRDQSYDDSNHSSFFRTPAVLKHNPSLLSQPRDEFHEDLNVDFSDVDMGNIPETPTKSHLSKKTKKNLKLDTGIPNIEIAGEPSTPMNLLFNKKKQQQASSNLFQQPSISEDYDDDQDGSSTLTQHIESGHDYSTYIKPSKIDEHLIDKFGMKNIKAIGKGEFSVVFECLFQEEKFAIKRSKQPVIGKLETKTILREIEALRALTSVNNTKTNGQGEVVEEEEGREYLVYFIEAWEFNNYYYIMTEYCEGGTLFEFFEDNKNYKIDEFRIWKILIEILQGLKFIHSKNYLHLDIKPANIFITFEGNLKIGDFGLATKLPILEKDFDLEGDRNYIAPELINDKIYTPFADIFSLGLIILEMAANIILPDNGTPWRKLRSGDLSDAGQLSSDNISIFLQNNGGVGSNICVAGTGASTGSGGSGTTATTTMGMNQCLSSPDTNISSYTHSLNINSSNSNLFPPNPPHLLAPNIAQSNDNLMPGVKHNSSSSSAGGKSLRDLIPSWAPDFLVGVGGDDSINLDKLVNKMLKPNPFDRPSASHILEMNECIIIENRRKAGATIYEGEFGPPDD</sequence>
<keyword evidence="2 6" id="KW-0547">Nucleotide-binding</keyword>
<keyword evidence="4 6" id="KW-0067">ATP-binding</keyword>
<feature type="compositionally biased region" description="Low complexity" evidence="7">
    <location>
        <begin position="418"/>
        <end position="427"/>
    </location>
</feature>
<evidence type="ECO:0000256" key="2">
    <source>
        <dbReference type="ARBA" id="ARBA00022741"/>
    </source>
</evidence>
<feature type="domain" description="Protein kinase" evidence="8">
    <location>
        <begin position="674"/>
        <end position="1068"/>
    </location>
</feature>
<evidence type="ECO:0000313" key="9">
    <source>
        <dbReference type="EMBL" id="KAG7661976.1"/>
    </source>
</evidence>
<evidence type="ECO:0000256" key="7">
    <source>
        <dbReference type="SAM" id="MobiDB-lite"/>
    </source>
</evidence>
<dbReference type="GO" id="GO:0005737">
    <property type="term" value="C:cytoplasm"/>
    <property type="evidence" value="ECO:0007669"/>
    <property type="project" value="TreeGrafter"/>
</dbReference>
<feature type="binding site" evidence="6">
    <location>
        <position position="710"/>
    </location>
    <ligand>
        <name>ATP</name>
        <dbReference type="ChEBI" id="CHEBI:30616"/>
    </ligand>
</feature>
<dbReference type="OrthoDB" id="5337378at2759"/>
<dbReference type="SMART" id="SM00220">
    <property type="entry name" value="S_TKc"/>
    <property type="match status" value="1"/>
</dbReference>
<dbReference type="PANTHER" id="PTHR11042:SF196">
    <property type="entry name" value="MITOSIS INHIBITOR PROTEIN KINASE SWE1"/>
    <property type="match status" value="1"/>
</dbReference>
<evidence type="ECO:0000256" key="3">
    <source>
        <dbReference type="ARBA" id="ARBA00022777"/>
    </source>
</evidence>
<organism evidence="9 10">
    <name type="scientific">[Candida] subhashii</name>
    <dbReference type="NCBI Taxonomy" id="561895"/>
    <lineage>
        <taxon>Eukaryota</taxon>
        <taxon>Fungi</taxon>
        <taxon>Dikarya</taxon>
        <taxon>Ascomycota</taxon>
        <taxon>Saccharomycotina</taxon>
        <taxon>Pichiomycetes</taxon>
        <taxon>Debaryomycetaceae</taxon>
        <taxon>Spathaspora</taxon>
    </lineage>
</organism>
<comment type="similarity">
    <text evidence="5">Belongs to the protein kinase superfamily. Ser/Thr protein kinase family. GCN2 subfamily.</text>
</comment>
<dbReference type="InterPro" id="IPR050339">
    <property type="entry name" value="CC_SR_Kinase"/>
</dbReference>
<dbReference type="PROSITE" id="PS00108">
    <property type="entry name" value="PROTEIN_KINASE_ST"/>
    <property type="match status" value="1"/>
</dbReference>
<feature type="compositionally biased region" description="Low complexity" evidence="7">
    <location>
        <begin position="488"/>
        <end position="506"/>
    </location>
</feature>
<dbReference type="GeneID" id="73471276"/>
<keyword evidence="1" id="KW-0808">Transferase</keyword>
<dbReference type="GO" id="GO:0030447">
    <property type="term" value="P:filamentous growth"/>
    <property type="evidence" value="ECO:0007669"/>
    <property type="project" value="UniProtKB-ARBA"/>
</dbReference>
<keyword evidence="3" id="KW-0418">Kinase</keyword>
<dbReference type="EMBL" id="JAGSYN010000186">
    <property type="protein sequence ID" value="KAG7661976.1"/>
    <property type="molecule type" value="Genomic_DNA"/>
</dbReference>
<dbReference type="GO" id="GO:0110031">
    <property type="term" value="P:negative regulation of G2/MI transition of meiotic cell cycle"/>
    <property type="evidence" value="ECO:0007669"/>
    <property type="project" value="TreeGrafter"/>
</dbReference>
<dbReference type="InterPro" id="IPR008271">
    <property type="entry name" value="Ser/Thr_kinase_AS"/>
</dbReference>
<dbReference type="GO" id="GO:0004713">
    <property type="term" value="F:protein tyrosine kinase activity"/>
    <property type="evidence" value="ECO:0007669"/>
    <property type="project" value="TreeGrafter"/>
</dbReference>
<evidence type="ECO:0000256" key="5">
    <source>
        <dbReference type="ARBA" id="ARBA00037982"/>
    </source>
</evidence>
<evidence type="ECO:0000256" key="1">
    <source>
        <dbReference type="ARBA" id="ARBA00022679"/>
    </source>
</evidence>
<feature type="region of interest" description="Disordered" evidence="7">
    <location>
        <begin position="473"/>
        <end position="519"/>
    </location>
</feature>
<feature type="region of interest" description="Disordered" evidence="7">
    <location>
        <begin position="409"/>
        <end position="439"/>
    </location>
</feature>
<evidence type="ECO:0000256" key="6">
    <source>
        <dbReference type="PROSITE-ProRule" id="PRU10141"/>
    </source>
</evidence>
<dbReference type="PANTHER" id="PTHR11042">
    <property type="entry name" value="EUKARYOTIC TRANSLATION INITIATION FACTOR 2-ALPHA KINASE EIF2-ALPHA KINASE -RELATED"/>
    <property type="match status" value="1"/>
</dbReference>
<dbReference type="Pfam" id="PF00069">
    <property type="entry name" value="Pkinase"/>
    <property type="match status" value="1"/>
</dbReference>
<feature type="compositionally biased region" description="Polar residues" evidence="7">
    <location>
        <begin position="7"/>
        <end position="31"/>
    </location>
</feature>
<gene>
    <name evidence="9" type="ORF">J8A68_004476</name>
</gene>
<dbReference type="AlphaFoldDB" id="A0A8J5QIZ1"/>
<feature type="compositionally biased region" description="Polar residues" evidence="7">
    <location>
        <begin position="169"/>
        <end position="180"/>
    </location>
</feature>
<proteinExistence type="inferred from homology"/>
<accession>A0A8J5QIZ1</accession>
<dbReference type="PROSITE" id="PS00107">
    <property type="entry name" value="PROTEIN_KINASE_ATP"/>
    <property type="match status" value="1"/>
</dbReference>
<evidence type="ECO:0000256" key="4">
    <source>
        <dbReference type="ARBA" id="ARBA00022840"/>
    </source>
</evidence>
<feature type="region of interest" description="Disordered" evidence="7">
    <location>
        <begin position="1"/>
        <end position="42"/>
    </location>
</feature>
<evidence type="ECO:0000259" key="8">
    <source>
        <dbReference type="PROSITE" id="PS50011"/>
    </source>
</evidence>
<feature type="compositionally biased region" description="Polar residues" evidence="7">
    <location>
        <begin position="508"/>
        <end position="519"/>
    </location>
</feature>
<dbReference type="RefSeq" id="XP_049262209.1">
    <property type="nucleotide sequence ID" value="XM_049408439.1"/>
</dbReference>
<dbReference type="InterPro" id="IPR017441">
    <property type="entry name" value="Protein_kinase_ATP_BS"/>
</dbReference>
<name>A0A8J5QIZ1_9ASCO</name>
<dbReference type="InterPro" id="IPR000719">
    <property type="entry name" value="Prot_kinase_dom"/>
</dbReference>
<dbReference type="Proteomes" id="UP000694255">
    <property type="component" value="Unassembled WGS sequence"/>
</dbReference>
<dbReference type="PROSITE" id="PS50011">
    <property type="entry name" value="PROTEIN_KINASE_DOM"/>
    <property type="match status" value="1"/>
</dbReference>
<protein>
    <submittedName>
        <fullName evidence="9">SWE1</fullName>
    </submittedName>
</protein>
<dbReference type="GO" id="GO:0005634">
    <property type="term" value="C:nucleus"/>
    <property type="evidence" value="ECO:0007669"/>
    <property type="project" value="TreeGrafter"/>
</dbReference>
<feature type="region of interest" description="Disordered" evidence="7">
    <location>
        <begin position="80"/>
        <end position="104"/>
    </location>
</feature>
<dbReference type="GO" id="GO:0005524">
    <property type="term" value="F:ATP binding"/>
    <property type="evidence" value="ECO:0007669"/>
    <property type="project" value="UniProtKB-UniRule"/>
</dbReference>
<comment type="caution">
    <text evidence="9">The sequence shown here is derived from an EMBL/GenBank/DDBJ whole genome shotgun (WGS) entry which is preliminary data.</text>
</comment>
<feature type="region of interest" description="Disordered" evidence="7">
    <location>
        <begin position="146"/>
        <end position="180"/>
    </location>
</feature>